<dbReference type="EMBL" id="CP045836">
    <property type="protein sequence ID" value="QGG54069.1"/>
    <property type="molecule type" value="Genomic_DNA"/>
</dbReference>
<reference evidence="3 4" key="1">
    <citation type="submission" date="2019-11" db="EMBL/GenBank/DDBJ databases">
        <title>Whole Genome Sequencing and Comparative Genomic Analyses of Lysinibacillus pakistanensis LZH-9, a Halotolerant Strain with Excellent COD Removal Capability.</title>
        <authorList>
            <person name="Zhou H."/>
        </authorList>
    </citation>
    <scope>NUCLEOTIDE SEQUENCE [LARGE SCALE GENOMIC DNA]</scope>
    <source>
        <strain evidence="3 4">LZH-9</strain>
        <plasmid evidence="3 4">unnamed</plasmid>
    </source>
</reference>
<evidence type="ECO:0000313" key="4">
    <source>
        <dbReference type="Proteomes" id="UP000373269"/>
    </source>
</evidence>
<evidence type="ECO:0000313" key="3">
    <source>
        <dbReference type="EMBL" id="QGG54123.1"/>
    </source>
</evidence>
<keyword evidence="1" id="KW-0175">Coiled coil</keyword>
<keyword evidence="3" id="KW-0614">Plasmid</keyword>
<protein>
    <submittedName>
        <fullName evidence="3">Uncharacterized protein</fullName>
    </submittedName>
</protein>
<dbReference type="Proteomes" id="UP000373269">
    <property type="component" value="Plasmid unnamed"/>
</dbReference>
<organism evidence="3 4">
    <name type="scientific">Lysinibacillus pakistanensis</name>
    <dbReference type="NCBI Taxonomy" id="759811"/>
    <lineage>
        <taxon>Bacteria</taxon>
        <taxon>Bacillati</taxon>
        <taxon>Bacillota</taxon>
        <taxon>Bacilli</taxon>
        <taxon>Bacillales</taxon>
        <taxon>Bacillaceae</taxon>
        <taxon>Lysinibacillus</taxon>
    </lineage>
</organism>
<sequence length="89" mass="10185">MSSVKEIQKFIDAVRKDIQKLDSEETKLEASLQKYRKQQKDYNQLVNLTEKGFGLIEDSVSKFESKLKELGLNPNSQPIIKGAEKEVRG</sequence>
<dbReference type="EMBL" id="CP045836">
    <property type="protein sequence ID" value="QGG54123.1"/>
    <property type="molecule type" value="Genomic_DNA"/>
</dbReference>
<gene>
    <name evidence="2" type="ORF">GDS87_24425</name>
    <name evidence="3" type="ORF">GDS87_24700</name>
</gene>
<keyword evidence="4" id="KW-1185">Reference proteome</keyword>
<dbReference type="RefSeq" id="WP_369595967.1">
    <property type="nucleotide sequence ID" value="NZ_CP045836.1"/>
</dbReference>
<feature type="coiled-coil region" evidence="1">
    <location>
        <begin position="11"/>
        <end position="41"/>
    </location>
</feature>
<proteinExistence type="predicted"/>
<evidence type="ECO:0000256" key="1">
    <source>
        <dbReference type="SAM" id="Coils"/>
    </source>
</evidence>
<accession>A0ABX6DH31</accession>
<evidence type="ECO:0000313" key="2">
    <source>
        <dbReference type="EMBL" id="QGG54069.1"/>
    </source>
</evidence>
<geneLocation type="plasmid" evidence="3 4">
    <name>unnamed</name>
</geneLocation>
<name>A0ABX6DH31_9BACI</name>